<organism evidence="1">
    <name type="scientific">hydrothermal vent metagenome</name>
    <dbReference type="NCBI Taxonomy" id="652676"/>
    <lineage>
        <taxon>unclassified sequences</taxon>
        <taxon>metagenomes</taxon>
        <taxon>ecological metagenomes</taxon>
    </lineage>
</organism>
<gene>
    <name evidence="1" type="ORF">MGWOODY_Mmi1286</name>
</gene>
<reference evidence="1" key="1">
    <citation type="submission" date="2015-10" db="EMBL/GenBank/DDBJ databases">
        <authorList>
            <person name="Gilbert D.G."/>
        </authorList>
    </citation>
    <scope>NUCLEOTIDE SEQUENCE</scope>
</reference>
<evidence type="ECO:0000313" key="1">
    <source>
        <dbReference type="EMBL" id="CUV08132.1"/>
    </source>
</evidence>
<proteinExistence type="predicted"/>
<dbReference type="EMBL" id="FAXC01000006">
    <property type="protein sequence ID" value="CUV08132.1"/>
    <property type="molecule type" value="Genomic_DNA"/>
</dbReference>
<dbReference type="AlphaFoldDB" id="A0A160VD88"/>
<name>A0A160VD88_9ZZZZ</name>
<accession>A0A160VD88</accession>
<sequence length="38" mass="4470">MNNIPVSHVQKRCEDLNSSYRFLDRRPYPARNICMMGG</sequence>
<protein>
    <submittedName>
        <fullName evidence="1">Uncharacterized protein</fullName>
    </submittedName>
</protein>